<protein>
    <recommendedName>
        <fullName evidence="3 14">Telomerase reverse transcriptase</fullName>
        <ecNumber evidence="2 14">2.7.7.49</ecNumber>
    </recommendedName>
    <alternativeName>
        <fullName evidence="12 14">Telomerase catalytic subunit</fullName>
    </alternativeName>
</protein>
<evidence type="ECO:0000256" key="2">
    <source>
        <dbReference type="ARBA" id="ARBA00012493"/>
    </source>
</evidence>
<evidence type="ECO:0000256" key="6">
    <source>
        <dbReference type="ARBA" id="ARBA00022695"/>
    </source>
</evidence>
<evidence type="ECO:0000256" key="5">
    <source>
        <dbReference type="ARBA" id="ARBA00022679"/>
    </source>
</evidence>
<dbReference type="SMART" id="SM00975">
    <property type="entry name" value="Telomerase_RBD"/>
    <property type="match status" value="1"/>
</dbReference>
<dbReference type="Pfam" id="PF12009">
    <property type="entry name" value="Telomerase_RBD"/>
    <property type="match status" value="1"/>
</dbReference>
<keyword evidence="11 14" id="KW-0539">Nucleus</keyword>
<dbReference type="Gene3D" id="1.10.132.70">
    <property type="match status" value="2"/>
</dbReference>
<evidence type="ECO:0000256" key="10">
    <source>
        <dbReference type="ARBA" id="ARBA00022918"/>
    </source>
</evidence>
<dbReference type="InterPro" id="IPR000477">
    <property type="entry name" value="RT_dom"/>
</dbReference>
<evidence type="ECO:0000256" key="13">
    <source>
        <dbReference type="ARBA" id="ARBA00048173"/>
    </source>
</evidence>
<feature type="region of interest" description="Disordered" evidence="15">
    <location>
        <begin position="476"/>
        <end position="501"/>
    </location>
</feature>
<feature type="domain" description="Reverse transcriptase" evidence="16">
    <location>
        <begin position="879"/>
        <end position="1187"/>
    </location>
</feature>
<evidence type="ECO:0000256" key="9">
    <source>
        <dbReference type="ARBA" id="ARBA00022895"/>
    </source>
</evidence>
<dbReference type="PANTHER" id="PTHR12066:SF0">
    <property type="entry name" value="TELOMERASE REVERSE TRANSCRIPTASE"/>
    <property type="match status" value="1"/>
</dbReference>
<dbReference type="PRINTS" id="PR01365">
    <property type="entry name" value="TELOMERASERT"/>
</dbReference>
<evidence type="ECO:0000256" key="14">
    <source>
        <dbReference type="RuleBase" id="RU365061"/>
    </source>
</evidence>
<dbReference type="Gene3D" id="1.10.357.90">
    <property type="match status" value="1"/>
</dbReference>
<dbReference type="PANTHER" id="PTHR12066">
    <property type="entry name" value="TELOMERASE REVERSE TRANSCRIPTASE"/>
    <property type="match status" value="1"/>
</dbReference>
<organism evidence="17 18">
    <name type="scientific">Tegillarca granosa</name>
    <name type="common">Malaysian cockle</name>
    <name type="synonym">Anadara granosa</name>
    <dbReference type="NCBI Taxonomy" id="220873"/>
    <lineage>
        <taxon>Eukaryota</taxon>
        <taxon>Metazoa</taxon>
        <taxon>Spiralia</taxon>
        <taxon>Lophotrochozoa</taxon>
        <taxon>Mollusca</taxon>
        <taxon>Bivalvia</taxon>
        <taxon>Autobranchia</taxon>
        <taxon>Pteriomorphia</taxon>
        <taxon>Arcoida</taxon>
        <taxon>Arcoidea</taxon>
        <taxon>Arcidae</taxon>
        <taxon>Tegillarca</taxon>
    </lineage>
</organism>
<dbReference type="CDD" id="cd01648">
    <property type="entry name" value="TERT"/>
    <property type="match status" value="1"/>
</dbReference>
<dbReference type="Gene3D" id="3.30.70.2630">
    <property type="match status" value="1"/>
</dbReference>
<reference evidence="17 18" key="1">
    <citation type="submission" date="2022-12" db="EMBL/GenBank/DDBJ databases">
        <title>Chromosome-level genome of Tegillarca granosa.</title>
        <authorList>
            <person name="Kim J."/>
        </authorList>
    </citation>
    <scope>NUCLEOTIDE SEQUENCE [LARGE SCALE GENOMIC DNA]</scope>
    <source>
        <strain evidence="17">Teg-2019</strain>
        <tissue evidence="17">Adductor muscle</tissue>
    </source>
</reference>
<keyword evidence="5 14" id="KW-0808">Transferase</keyword>
<dbReference type="InterPro" id="IPR021891">
    <property type="entry name" value="Telomerase_RBD"/>
</dbReference>
<dbReference type="InterPro" id="IPR049139">
    <property type="entry name" value="TERT_C"/>
</dbReference>
<keyword evidence="18" id="KW-1185">Reference proteome</keyword>
<evidence type="ECO:0000313" key="17">
    <source>
        <dbReference type="EMBL" id="KAJ8314363.1"/>
    </source>
</evidence>
<dbReference type="Proteomes" id="UP001217089">
    <property type="component" value="Unassembled WGS sequence"/>
</dbReference>
<dbReference type="EC" id="2.7.7.49" evidence="2 14"/>
<keyword evidence="10 14" id="KW-0695">RNA-directed DNA polymerase</keyword>
<comment type="caution">
    <text evidence="17">The sequence shown here is derived from an EMBL/GenBank/DDBJ whole genome shotgun (WGS) entry which is preliminary data.</text>
</comment>
<proteinExistence type="inferred from homology"/>
<evidence type="ECO:0000256" key="11">
    <source>
        <dbReference type="ARBA" id="ARBA00023242"/>
    </source>
</evidence>
<evidence type="ECO:0000313" key="18">
    <source>
        <dbReference type="Proteomes" id="UP001217089"/>
    </source>
</evidence>
<keyword evidence="4 14" id="KW-0158">Chromosome</keyword>
<evidence type="ECO:0000256" key="8">
    <source>
        <dbReference type="ARBA" id="ARBA00022842"/>
    </source>
</evidence>
<evidence type="ECO:0000256" key="4">
    <source>
        <dbReference type="ARBA" id="ARBA00022454"/>
    </source>
</evidence>
<comment type="similarity">
    <text evidence="1 14">Belongs to the reverse transcriptase family. Telomerase subfamily.</text>
</comment>
<comment type="subcellular location">
    <subcellularLocation>
        <location evidence="14">Nucleus</location>
    </subcellularLocation>
    <subcellularLocation>
        <location evidence="14">Chromosome</location>
        <location evidence="14">Telomere</location>
    </subcellularLocation>
</comment>
<comment type="function">
    <text evidence="14">Telomerase is a ribonucleoprotein enzyme essential for the replication of chromosome termini in most eukaryotes. It elongates telomeres. It is a reverse transcriptase that adds simple sequence repeats to chromosome ends by copying a template sequence within the RNA component of the enzyme.</text>
</comment>
<dbReference type="InterPro" id="IPR049915">
    <property type="entry name" value="TERT_TEN"/>
</dbReference>
<dbReference type="PROSITE" id="PS50878">
    <property type="entry name" value="RT_POL"/>
    <property type="match status" value="1"/>
</dbReference>
<evidence type="ECO:0000256" key="3">
    <source>
        <dbReference type="ARBA" id="ARBA00016182"/>
    </source>
</evidence>
<evidence type="ECO:0000256" key="1">
    <source>
        <dbReference type="ARBA" id="ARBA00008001"/>
    </source>
</evidence>
<evidence type="ECO:0000256" key="7">
    <source>
        <dbReference type="ARBA" id="ARBA00022723"/>
    </source>
</evidence>
<evidence type="ECO:0000256" key="12">
    <source>
        <dbReference type="ARBA" id="ARBA00032044"/>
    </source>
</evidence>
<keyword evidence="7 14" id="KW-0479">Metal-binding</keyword>
<dbReference type="InterPro" id="IPR003545">
    <property type="entry name" value="Telomerase_RT"/>
</dbReference>
<dbReference type="Pfam" id="PF11474">
    <property type="entry name" value="TEN_TERT"/>
    <property type="match status" value="1"/>
</dbReference>
<evidence type="ECO:0000256" key="15">
    <source>
        <dbReference type="SAM" id="MobiDB-lite"/>
    </source>
</evidence>
<name>A0ABQ9FAK8_TEGGR</name>
<accession>A0ABQ9FAK8</accession>
<keyword evidence="8 14" id="KW-0460">Magnesium</keyword>
<evidence type="ECO:0000259" key="16">
    <source>
        <dbReference type="PROSITE" id="PS50878"/>
    </source>
</evidence>
<comment type="catalytic activity">
    <reaction evidence="13 14">
        <text>DNA(n) + a 2'-deoxyribonucleoside 5'-triphosphate = DNA(n+1) + diphosphate</text>
        <dbReference type="Rhea" id="RHEA:22508"/>
        <dbReference type="Rhea" id="RHEA-COMP:17339"/>
        <dbReference type="Rhea" id="RHEA-COMP:17340"/>
        <dbReference type="ChEBI" id="CHEBI:33019"/>
        <dbReference type="ChEBI" id="CHEBI:61560"/>
        <dbReference type="ChEBI" id="CHEBI:173112"/>
        <dbReference type="EC" id="2.7.7.49"/>
    </reaction>
</comment>
<dbReference type="Pfam" id="PF21399">
    <property type="entry name" value="TERT_C"/>
    <property type="match status" value="1"/>
</dbReference>
<dbReference type="SUPFAM" id="SSF56672">
    <property type="entry name" value="DNA/RNA polymerases"/>
    <property type="match status" value="1"/>
</dbReference>
<dbReference type="EMBL" id="JARBDR010000342">
    <property type="protein sequence ID" value="KAJ8314363.1"/>
    <property type="molecule type" value="Genomic_DNA"/>
</dbReference>
<sequence length="1381" mass="161439">MDMGLNSIYRTYYHDLKMEIIRQLFNEIFTLEEWIRSIDVNKELGNRLIIPDDSKGFIQFMKSTIVAFSQNAKRLPLPVSSFKQLSYQREVIVRVIERIRRCEGTGKNILTIGFGSNPDAQISSTPNIEYRYPNSIVNRLHYGVWNKLLTRIGDTVMEYLLENTFIFMFVSPSCYIQITGKPSYELWPFQSGMKMSLNLANTPVTKYKREALMKKFGKFCNQNKKKYIKNKADSTGLQGRFTMLKRKRLGDQDQQITKRLCDQVEGLSEQPYNTEQSVRQVEYSDTHPCDQVEQWTKPLYNQDKLSIKLPCEHWTKHLCDQDKQAIKLSCDQEKQTSVLLSKQLNNYQVQQKKDLLQYEASGRPYKRKFVKEDGTLCTENKRPRTDHKNDQTVNICEYDKLTHYQLSNNDAVAMNDQAVDMYDQAGAIDDQAIAIDDQAVAMEDQAVAMDDQVVNRDTDLRKNPCGVTDEMPIESENEILQNNKKELPNGTRKKQRKRKEKSEIQDFTPFVFHTYFTLKRTDPGELYKDIFCSEDICGSLKTKIHVKSENCSSILDKDIASGTCQKPMNESVTFKEPVSLLHNPITKYVTLHTKDSTLDIRQQPIGKGVTYEESATQPINTDVIQTTVRVDDQFCDRTCTGLSDNNNQAQTCQISKEVKIGENNKCELSRPQDSSDAGSVGPIFEDLQSEVLSSVHIDFMPELIPILESFLAKCRKCPYKTLLNRHCDNKTDGIQRKMAANNRKYSTVPIYRRSDRLSYRWTSGHGSLDVTRNKPPSVRHLLSQFIPHRQVYLFLRLTKGVRWLRSVKSNCSKIHMMAKVCYWLMKHFIMVILKSFFYITETTQHRNRLFYYRKKTWNILHCLGLSELKQKQMLKPLSQVEIKQFSVKSLGIASLRFLPKKKSLRPIINLGQQPSQTLKQTLPINKQLLNLHHVITFIKNELPQLLGSAKFGTNEIYLSWKPFKMKWEMNHRKPLYFVKTDVINCYDNLPQEKLYNIMEEIFKQFGCEEFVVRKFTSIYQAIGNLKRTFHRKVVKMMDYNPDFFLYMKDVSFKEKFRNAVIVDQVVNQHERTDNLLQQLKSHLFYNLIKIGKQYYRQTQGISQGSVLSTLLCNLYYGHMEREMFSFHDDELLLRVVDDFLFVTPDRDRAVVFLNKMATGNEEYNCYVNADKILINFHYIHDKCGKIPCINNTGVADTMTYDLASNPGWSMKNKLMFSLRPKCHSMFLDSELNQEDVIITNCYKLFLLTAYKFHVYAVKLPHKQRTEDNPGFFFNMIVDLANFFYSQTKICKTNKVTMVFVLDKDTLQLCVRAFQFKLQKHHSQYNTLLKSLKALQSGLERRHQNKLYLEKKKKRKQLLFQKFIEMISRIFKKKINAINSHI</sequence>
<dbReference type="InterPro" id="IPR043502">
    <property type="entry name" value="DNA/RNA_pol_sf"/>
</dbReference>
<keyword evidence="9 14" id="KW-0779">Telomere</keyword>
<gene>
    <name evidence="17" type="ORF">KUTeg_008924</name>
</gene>
<keyword evidence="6 14" id="KW-0548">Nucleotidyltransferase</keyword>